<dbReference type="AlphaFoldDB" id="A0A6N6M730"/>
<evidence type="ECO:0000313" key="4">
    <source>
        <dbReference type="EMBL" id="KAB1064320.1"/>
    </source>
</evidence>
<dbReference type="InterPro" id="IPR027417">
    <property type="entry name" value="P-loop_NTPase"/>
</dbReference>
<dbReference type="EMBL" id="WACR01000005">
    <property type="protein sequence ID" value="KAB1064320.1"/>
    <property type="molecule type" value="Genomic_DNA"/>
</dbReference>
<dbReference type="PANTHER" id="PTHR39206">
    <property type="entry name" value="SLL8004 PROTEIN"/>
    <property type="match status" value="1"/>
</dbReference>
<evidence type="ECO:0000313" key="5">
    <source>
        <dbReference type="Proteomes" id="UP000435357"/>
    </source>
</evidence>
<evidence type="ECO:0000256" key="2">
    <source>
        <dbReference type="ARBA" id="ARBA00022840"/>
    </source>
</evidence>
<dbReference type="RefSeq" id="WP_151167355.1">
    <property type="nucleotide sequence ID" value="NZ_WACR01000005.1"/>
</dbReference>
<dbReference type="GO" id="GO:0016301">
    <property type="term" value="F:kinase activity"/>
    <property type="evidence" value="ECO:0007669"/>
    <property type="project" value="InterPro"/>
</dbReference>
<gene>
    <name evidence="4" type="ORF">F3059_06360</name>
</gene>
<comment type="caution">
    <text evidence="4">The sequence shown here is derived from an EMBL/GenBank/DDBJ whole genome shotgun (WGS) entry which is preliminary data.</text>
</comment>
<dbReference type="InterPro" id="IPR010488">
    <property type="entry name" value="Zeta_toxin_domain"/>
</dbReference>
<protein>
    <submittedName>
        <fullName evidence="4">Zeta toxin</fullName>
    </submittedName>
</protein>
<dbReference type="PANTHER" id="PTHR39206:SF1">
    <property type="entry name" value="SLL8004 PROTEIN"/>
    <property type="match status" value="1"/>
</dbReference>
<dbReference type="GO" id="GO:0005524">
    <property type="term" value="F:ATP binding"/>
    <property type="evidence" value="ECO:0007669"/>
    <property type="project" value="UniProtKB-KW"/>
</dbReference>
<evidence type="ECO:0000256" key="1">
    <source>
        <dbReference type="ARBA" id="ARBA00022741"/>
    </source>
</evidence>
<accession>A0A6N6M730</accession>
<dbReference type="Pfam" id="PF06414">
    <property type="entry name" value="Zeta_toxin"/>
    <property type="match status" value="1"/>
</dbReference>
<dbReference type="Gene3D" id="3.40.50.300">
    <property type="entry name" value="P-loop containing nucleotide triphosphate hydrolases"/>
    <property type="match status" value="1"/>
</dbReference>
<proteinExistence type="predicted"/>
<keyword evidence="2" id="KW-0067">ATP-binding</keyword>
<keyword evidence="5" id="KW-1185">Reference proteome</keyword>
<reference evidence="4 5" key="1">
    <citation type="submission" date="2019-09" db="EMBL/GenBank/DDBJ databases">
        <title>Genomes of Cryomorphaceae.</title>
        <authorList>
            <person name="Bowman J.P."/>
        </authorList>
    </citation>
    <scope>NUCLEOTIDE SEQUENCE [LARGE SCALE GENOMIC DNA]</scope>
    <source>
        <strain evidence="4 5">KCTC 52047</strain>
    </source>
</reference>
<sequence length="192" mass="21808">MKKLYIIGGCNGAGKTTASYTILPDILDCEEFINADEIARGLSPFNPDKAKIEAGRIMLKKIKSFIDAGKSFSFESTLATKSYFNIIERAKDEGYETTCIFFWLSSPELAISRVKQRVKEGGHDIPVNVIKRRYKNGIANFFDFYEETVDSWVFINNSNKKQEIIAEGGSNQLDVYNTAIWNEIKKQLNEYS</sequence>
<name>A0A6N6M730_9FLAO</name>
<evidence type="ECO:0000259" key="3">
    <source>
        <dbReference type="Pfam" id="PF06414"/>
    </source>
</evidence>
<organism evidence="4 5">
    <name type="scientific">Salibacter halophilus</name>
    <dbReference type="NCBI Taxonomy" id="1803916"/>
    <lineage>
        <taxon>Bacteria</taxon>
        <taxon>Pseudomonadati</taxon>
        <taxon>Bacteroidota</taxon>
        <taxon>Flavobacteriia</taxon>
        <taxon>Flavobacteriales</taxon>
        <taxon>Salibacteraceae</taxon>
        <taxon>Salibacter</taxon>
    </lineage>
</organism>
<feature type="domain" description="Zeta toxin" evidence="3">
    <location>
        <begin position="2"/>
        <end position="164"/>
    </location>
</feature>
<dbReference type="SUPFAM" id="SSF52540">
    <property type="entry name" value="P-loop containing nucleoside triphosphate hydrolases"/>
    <property type="match status" value="1"/>
</dbReference>
<keyword evidence="1" id="KW-0547">Nucleotide-binding</keyword>
<dbReference type="OrthoDB" id="9791543at2"/>
<dbReference type="Proteomes" id="UP000435357">
    <property type="component" value="Unassembled WGS sequence"/>
</dbReference>